<dbReference type="GO" id="GO:0006826">
    <property type="term" value="P:iron ion transport"/>
    <property type="evidence" value="ECO:0007669"/>
    <property type="project" value="UniProtKB-KW"/>
</dbReference>
<dbReference type="Proteomes" id="UP000190150">
    <property type="component" value="Unassembled WGS sequence"/>
</dbReference>
<keyword evidence="9 11" id="KW-0472">Membrane</keyword>
<keyword evidence="2 11" id="KW-0813">Transport</keyword>
<evidence type="ECO:0000256" key="2">
    <source>
        <dbReference type="ARBA" id="ARBA00022448"/>
    </source>
</evidence>
<sequence length="691" mass="77247">MKHFNSIFPLLAVLSLSNVHAQIKRDSTKIDLQPVDVKVYFAKQSLLEVTSATHTLSAEALSRQSTTSLVSAMNTVPGIRMEERSPGSYRIAMRGSLIRSPFGVRNTKVYIDEFPLTDAGGNTYVNLLAPIGIEAIQIIKGPDGSLFGANSGGVLQIRPKGFEATENKREVDLTAGAYGLFQQTLSLQQNVNPTYQFSLDQTFVRSDGYREQSALNKKTVQTAHQWQYHKHAQLRVFALYTDMDYQTPGGLNATQYEADPRASRPAAGPNPSAKEQQAAIYNRTGFVGVSNRLQLTKDLSYLLALFGSYTDFENPFITNYEMRIEKNWGLRSYLSLDGKDATLPWQMQLGFEGIKGTSNIDNYDNNKGVAGTMQAEDDMSNSQWSIFYRGQIALLKNWNVEGSIGLNGSNISYDRKFPASVPAQGSISFHTQWMPRIATSYILNDMMSWRMSVAKGYSTPTLAEVRSSDNRINTQIQAESGTNYEIGYKVKAKNNRLIIDLAAYTYQMKNGIVRSLNDSGAEYYQNAGEMKQKGLEISFWGTIPLATNAAILRGLSWHSALSYNDYHFGDYKVADKDYSGNRITAVPKWVWTNSLQIELPSRLELNLYHNYTGSMPLDDGNTVFAEKYHLIQGKISHVLPLPKNKRLQVFVGVDNLLNQKYSLGNDINAFGGRYFNAAAKRNFYGGSKFSF</sequence>
<keyword evidence="6" id="KW-0408">Iron</keyword>
<dbReference type="RefSeq" id="WP_079643232.1">
    <property type="nucleotide sequence ID" value="NZ_FUZF01000009.1"/>
</dbReference>
<dbReference type="AlphaFoldDB" id="A0A1T5E173"/>
<accession>A0A1T5E173</accession>
<evidence type="ECO:0000313" key="18">
    <source>
        <dbReference type="Proteomes" id="UP000190150"/>
    </source>
</evidence>
<evidence type="ECO:0000256" key="7">
    <source>
        <dbReference type="ARBA" id="ARBA00023065"/>
    </source>
</evidence>
<dbReference type="GO" id="GO:0009279">
    <property type="term" value="C:cell outer membrane"/>
    <property type="evidence" value="ECO:0007669"/>
    <property type="project" value="UniProtKB-SubCell"/>
</dbReference>
<comment type="similarity">
    <text evidence="11 12">Belongs to the TonB-dependent receptor family.</text>
</comment>
<evidence type="ECO:0000259" key="15">
    <source>
        <dbReference type="Pfam" id="PF00593"/>
    </source>
</evidence>
<reference evidence="18" key="1">
    <citation type="submission" date="2017-02" db="EMBL/GenBank/DDBJ databases">
        <authorList>
            <person name="Varghese N."/>
            <person name="Submissions S."/>
        </authorList>
    </citation>
    <scope>NUCLEOTIDE SEQUENCE [LARGE SCALE GENOMIC DNA]</scope>
    <source>
        <strain evidence="18">DSM 24091</strain>
    </source>
</reference>
<dbReference type="Gene3D" id="2.40.170.20">
    <property type="entry name" value="TonB-dependent receptor, beta-barrel domain"/>
    <property type="match status" value="1"/>
</dbReference>
<evidence type="ECO:0000259" key="16">
    <source>
        <dbReference type="Pfam" id="PF07715"/>
    </source>
</evidence>
<dbReference type="PANTHER" id="PTHR32552">
    <property type="entry name" value="FERRICHROME IRON RECEPTOR-RELATED"/>
    <property type="match status" value="1"/>
</dbReference>
<keyword evidence="18" id="KW-1185">Reference proteome</keyword>
<feature type="domain" description="TonB-dependent receptor-like beta-barrel" evidence="15">
    <location>
        <begin position="233"/>
        <end position="656"/>
    </location>
</feature>
<keyword evidence="4" id="KW-0410">Iron transport</keyword>
<organism evidence="17 18">
    <name type="scientific">Sphingobacterium nematocida</name>
    <dbReference type="NCBI Taxonomy" id="1513896"/>
    <lineage>
        <taxon>Bacteria</taxon>
        <taxon>Pseudomonadati</taxon>
        <taxon>Bacteroidota</taxon>
        <taxon>Sphingobacteriia</taxon>
        <taxon>Sphingobacteriales</taxon>
        <taxon>Sphingobacteriaceae</taxon>
        <taxon>Sphingobacterium</taxon>
    </lineage>
</organism>
<keyword evidence="5 11" id="KW-0812">Transmembrane</keyword>
<keyword evidence="14" id="KW-0732">Signal</keyword>
<evidence type="ECO:0000256" key="3">
    <source>
        <dbReference type="ARBA" id="ARBA00022452"/>
    </source>
</evidence>
<dbReference type="InterPro" id="IPR037066">
    <property type="entry name" value="Plug_dom_sf"/>
</dbReference>
<evidence type="ECO:0000256" key="5">
    <source>
        <dbReference type="ARBA" id="ARBA00022692"/>
    </source>
</evidence>
<dbReference type="InterPro" id="IPR000531">
    <property type="entry name" value="Beta-barrel_TonB"/>
</dbReference>
<keyword evidence="8 12" id="KW-0798">TonB box</keyword>
<evidence type="ECO:0000313" key="17">
    <source>
        <dbReference type="EMBL" id="SKB77624.1"/>
    </source>
</evidence>
<dbReference type="PANTHER" id="PTHR32552:SF81">
    <property type="entry name" value="TONB-DEPENDENT OUTER MEMBRANE RECEPTOR"/>
    <property type="match status" value="1"/>
</dbReference>
<dbReference type="STRING" id="1513896.SAMN05660841_02308"/>
<comment type="subcellular location">
    <subcellularLocation>
        <location evidence="1 11">Cell outer membrane</location>
        <topology evidence="1 11">Multi-pass membrane protein</topology>
    </subcellularLocation>
</comment>
<feature type="region of interest" description="Disordered" evidence="13">
    <location>
        <begin position="255"/>
        <end position="274"/>
    </location>
</feature>
<gene>
    <name evidence="17" type="ORF">SAMN05660841_02308</name>
</gene>
<dbReference type="InterPro" id="IPR012910">
    <property type="entry name" value="Plug_dom"/>
</dbReference>
<feature type="signal peptide" evidence="14">
    <location>
        <begin position="1"/>
        <end position="21"/>
    </location>
</feature>
<name>A0A1T5E173_9SPHI</name>
<dbReference type="Pfam" id="PF00593">
    <property type="entry name" value="TonB_dep_Rec_b-barrel"/>
    <property type="match status" value="1"/>
</dbReference>
<keyword evidence="3 11" id="KW-1134">Transmembrane beta strand</keyword>
<evidence type="ECO:0000256" key="4">
    <source>
        <dbReference type="ARBA" id="ARBA00022496"/>
    </source>
</evidence>
<evidence type="ECO:0000256" key="8">
    <source>
        <dbReference type="ARBA" id="ARBA00023077"/>
    </source>
</evidence>
<dbReference type="SUPFAM" id="SSF56935">
    <property type="entry name" value="Porins"/>
    <property type="match status" value="1"/>
</dbReference>
<keyword evidence="7" id="KW-0406">Ion transport</keyword>
<evidence type="ECO:0000256" key="10">
    <source>
        <dbReference type="ARBA" id="ARBA00023237"/>
    </source>
</evidence>
<evidence type="ECO:0000256" key="12">
    <source>
        <dbReference type="RuleBase" id="RU003357"/>
    </source>
</evidence>
<dbReference type="InterPro" id="IPR036942">
    <property type="entry name" value="Beta-barrel_TonB_sf"/>
</dbReference>
<evidence type="ECO:0000256" key="13">
    <source>
        <dbReference type="SAM" id="MobiDB-lite"/>
    </source>
</evidence>
<evidence type="ECO:0000256" key="11">
    <source>
        <dbReference type="PROSITE-ProRule" id="PRU01360"/>
    </source>
</evidence>
<keyword evidence="10 11" id="KW-0998">Cell outer membrane</keyword>
<protein>
    <submittedName>
        <fullName evidence="17">Iron complex outermembrane recepter protein</fullName>
    </submittedName>
</protein>
<feature type="chain" id="PRO_5012165371" evidence="14">
    <location>
        <begin position="22"/>
        <end position="691"/>
    </location>
</feature>
<feature type="domain" description="TonB-dependent receptor plug" evidence="16">
    <location>
        <begin position="47"/>
        <end position="153"/>
    </location>
</feature>
<evidence type="ECO:0000256" key="14">
    <source>
        <dbReference type="SAM" id="SignalP"/>
    </source>
</evidence>
<evidence type="ECO:0000256" key="9">
    <source>
        <dbReference type="ARBA" id="ARBA00023136"/>
    </source>
</evidence>
<dbReference type="InterPro" id="IPR039426">
    <property type="entry name" value="TonB-dep_rcpt-like"/>
</dbReference>
<dbReference type="Gene3D" id="2.170.130.10">
    <property type="entry name" value="TonB-dependent receptor, plug domain"/>
    <property type="match status" value="1"/>
</dbReference>
<dbReference type="Pfam" id="PF07715">
    <property type="entry name" value="Plug"/>
    <property type="match status" value="1"/>
</dbReference>
<evidence type="ECO:0000256" key="1">
    <source>
        <dbReference type="ARBA" id="ARBA00004571"/>
    </source>
</evidence>
<dbReference type="OrthoDB" id="9782587at2"/>
<dbReference type="PROSITE" id="PS52016">
    <property type="entry name" value="TONB_DEPENDENT_REC_3"/>
    <property type="match status" value="1"/>
</dbReference>
<evidence type="ECO:0000256" key="6">
    <source>
        <dbReference type="ARBA" id="ARBA00023004"/>
    </source>
</evidence>
<proteinExistence type="inferred from homology"/>
<dbReference type="EMBL" id="FUZF01000009">
    <property type="protein sequence ID" value="SKB77624.1"/>
    <property type="molecule type" value="Genomic_DNA"/>
</dbReference>